<name>A0ABR0NT66_GOSAR</name>
<dbReference type="PANTHER" id="PTHR33918">
    <property type="entry name" value="OS01G0704200 PROTEIN"/>
    <property type="match status" value="1"/>
</dbReference>
<gene>
    <name evidence="4" type="ORF">PVK06_032099</name>
</gene>
<accession>A0ABR0NT66</accession>
<dbReference type="PANTHER" id="PTHR33918:SF2">
    <property type="entry name" value="OS01G0704200 PROTEIN"/>
    <property type="match status" value="1"/>
</dbReference>
<feature type="repeat" description="PPR" evidence="2">
    <location>
        <begin position="650"/>
        <end position="684"/>
    </location>
</feature>
<organism evidence="4 5">
    <name type="scientific">Gossypium arboreum</name>
    <name type="common">Tree cotton</name>
    <name type="synonym">Gossypium nanking</name>
    <dbReference type="NCBI Taxonomy" id="29729"/>
    <lineage>
        <taxon>Eukaryota</taxon>
        <taxon>Viridiplantae</taxon>
        <taxon>Streptophyta</taxon>
        <taxon>Embryophyta</taxon>
        <taxon>Tracheophyta</taxon>
        <taxon>Spermatophyta</taxon>
        <taxon>Magnoliopsida</taxon>
        <taxon>eudicotyledons</taxon>
        <taxon>Gunneridae</taxon>
        <taxon>Pentapetalae</taxon>
        <taxon>rosids</taxon>
        <taxon>malvids</taxon>
        <taxon>Malvales</taxon>
        <taxon>Malvaceae</taxon>
        <taxon>Malvoideae</taxon>
        <taxon>Gossypium</taxon>
    </lineage>
</organism>
<keyword evidence="3" id="KW-1133">Transmembrane helix</keyword>
<evidence type="ECO:0000256" key="3">
    <source>
        <dbReference type="SAM" id="Phobius"/>
    </source>
</evidence>
<keyword evidence="5" id="KW-1185">Reference proteome</keyword>
<feature type="transmembrane region" description="Helical" evidence="3">
    <location>
        <begin position="168"/>
        <end position="193"/>
    </location>
</feature>
<proteinExistence type="predicted"/>
<dbReference type="Proteomes" id="UP001358586">
    <property type="component" value="Chromosome 9"/>
</dbReference>
<dbReference type="InterPro" id="IPR002885">
    <property type="entry name" value="PPR_rpt"/>
</dbReference>
<dbReference type="Pfam" id="PF01535">
    <property type="entry name" value="PPR"/>
    <property type="match status" value="1"/>
</dbReference>
<feature type="transmembrane region" description="Helical" evidence="3">
    <location>
        <begin position="220"/>
        <end position="238"/>
    </location>
</feature>
<evidence type="ECO:0000256" key="2">
    <source>
        <dbReference type="PROSITE-ProRule" id="PRU00708"/>
    </source>
</evidence>
<keyword evidence="1" id="KW-0677">Repeat</keyword>
<protein>
    <submittedName>
        <fullName evidence="4">Uncharacterized protein</fullName>
    </submittedName>
</protein>
<feature type="repeat" description="PPR" evidence="2">
    <location>
        <begin position="755"/>
        <end position="789"/>
    </location>
</feature>
<dbReference type="Gene3D" id="1.25.40.10">
    <property type="entry name" value="Tetratricopeptide repeat domain"/>
    <property type="match status" value="3"/>
</dbReference>
<evidence type="ECO:0000256" key="1">
    <source>
        <dbReference type="ARBA" id="ARBA00022737"/>
    </source>
</evidence>
<feature type="repeat" description="PPR" evidence="2">
    <location>
        <begin position="577"/>
        <end position="611"/>
    </location>
</feature>
<sequence length="878" mass="100230">MAFRCASASAPFSHVASSLSSSFHFRVSLFRRPYNDQRERTEQPRNAKVLKLKGFLRRQNVLCATLKDQSQYTEIKPVDSELLSDNPDPEDIIPVGLSSVYFEGSDGRPGFISFYNRQYKRDDEVISNVQRNQNSLLWFIGPAVLVASFILPSLYLRRILSMIFEDSLLTDFLILFFTEALFYCGVAIFLLLIDRLRRPTGLDSTAETLASHLGQRISSVAILVLSLIIPMVTMGLVWPWTGPAASATLAPYLVGIVVQFAFEQYARYQKSPSWPVIPIIFQVYRLHQLNRAAQLVTALSFTVKAYQKASLSILEQWFSMLKRAKAVKISMPGPNLTIKAQMRRIRFAYLFSALKTPNSFLCNCKYNPSIYGNLLTVARMPIHPPFTVPSFCSNATAFDSSLTDVAKVYATVMDNSNAYDNMEKSLDQLDVPLTTPLVLELLQRLSLEEKLAFRFFTWAASQQDYAHQPQAYNQMIDILSSTKYKVKQFRIVCDMLDYMKRSNRNAVPVEVLLHILRQYTEKHLTHLQKFAKKKKIRVKTQPEINAFNLLLDALCKCSLVEDAEVLFRRMKGRVKPDANSYNILFFGWCRVRNPKRGMSVLEEMIQLGHTPDNFTYNTAIDAFCKAGMVTEAAELFEFMRTKGSTMSSPTAKTYSIMIVALMHNNRMEECFELIGHMMNSGCLPDVSTFKELIEGMSSAGKIEEAYKFLEEMGNKGYPPDIVTYNCFLKVLCDNKKCDEALRLYQRMIDVGCMPSVQTYNMLISMFFQIGDLDGVFETWQEMDRRGCAQDIDTYCIMIDGLFSCNKVEDACFVLEDVINKGLKLPYPKFDSFLMQLSAIGNLQAIHKLSEHMRKFYNPAMARRFALNQKRKSVSLRGK</sequence>
<comment type="caution">
    <text evidence="4">The sequence shown here is derived from an EMBL/GenBank/DDBJ whole genome shotgun (WGS) entry which is preliminary data.</text>
</comment>
<keyword evidence="3" id="KW-0812">Transmembrane</keyword>
<keyword evidence="3" id="KW-0472">Membrane</keyword>
<feature type="repeat" description="PPR" evidence="2">
    <location>
        <begin position="612"/>
        <end position="646"/>
    </location>
</feature>
<dbReference type="Pfam" id="PF13041">
    <property type="entry name" value="PPR_2"/>
    <property type="match status" value="3"/>
</dbReference>
<dbReference type="NCBIfam" id="TIGR00756">
    <property type="entry name" value="PPR"/>
    <property type="match status" value="8"/>
</dbReference>
<dbReference type="Pfam" id="PF12854">
    <property type="entry name" value="PPR_1"/>
    <property type="match status" value="1"/>
</dbReference>
<dbReference type="InterPro" id="IPR011990">
    <property type="entry name" value="TPR-like_helical_dom_sf"/>
</dbReference>
<evidence type="ECO:0000313" key="4">
    <source>
        <dbReference type="EMBL" id="KAK5804450.1"/>
    </source>
</evidence>
<dbReference type="PROSITE" id="PS51375">
    <property type="entry name" value="PPR"/>
    <property type="match status" value="8"/>
</dbReference>
<evidence type="ECO:0000313" key="5">
    <source>
        <dbReference type="Proteomes" id="UP001358586"/>
    </source>
</evidence>
<feature type="repeat" description="PPR" evidence="2">
    <location>
        <begin position="790"/>
        <end position="824"/>
    </location>
</feature>
<feature type="repeat" description="PPR" evidence="2">
    <location>
        <begin position="685"/>
        <end position="719"/>
    </location>
</feature>
<feature type="repeat" description="PPR" evidence="2">
    <location>
        <begin position="543"/>
        <end position="573"/>
    </location>
</feature>
<reference evidence="4 5" key="1">
    <citation type="submission" date="2023-03" db="EMBL/GenBank/DDBJ databases">
        <title>WGS of Gossypium arboreum.</title>
        <authorList>
            <person name="Yu D."/>
        </authorList>
    </citation>
    <scope>NUCLEOTIDE SEQUENCE [LARGE SCALE GENOMIC DNA]</scope>
    <source>
        <tissue evidence="4">Leaf</tissue>
    </source>
</reference>
<dbReference type="EMBL" id="JARKNE010000009">
    <property type="protein sequence ID" value="KAK5804450.1"/>
    <property type="molecule type" value="Genomic_DNA"/>
</dbReference>
<feature type="repeat" description="PPR" evidence="2">
    <location>
        <begin position="720"/>
        <end position="754"/>
    </location>
</feature>
<feature type="transmembrane region" description="Helical" evidence="3">
    <location>
        <begin position="136"/>
        <end position="156"/>
    </location>
</feature>